<dbReference type="RefSeq" id="WP_141632638.1">
    <property type="nucleotide sequence ID" value="NZ_VIGB01000003.1"/>
</dbReference>
<dbReference type="InterPro" id="IPR023603">
    <property type="entry name" value="Low_specificity_L-TA-like"/>
</dbReference>
<organism evidence="7 8">
    <name type="scientific">Kitasatospora acidiphila</name>
    <dbReference type="NCBI Taxonomy" id="2567942"/>
    <lineage>
        <taxon>Bacteria</taxon>
        <taxon>Bacillati</taxon>
        <taxon>Actinomycetota</taxon>
        <taxon>Actinomycetes</taxon>
        <taxon>Kitasatosporales</taxon>
        <taxon>Streptomycetaceae</taxon>
        <taxon>Kitasatospora</taxon>
    </lineage>
</organism>
<dbReference type="GO" id="GO:0006545">
    <property type="term" value="P:glycine biosynthetic process"/>
    <property type="evidence" value="ECO:0007669"/>
    <property type="project" value="TreeGrafter"/>
</dbReference>
<dbReference type="Pfam" id="PF01212">
    <property type="entry name" value="Beta_elim_lyase"/>
    <property type="match status" value="1"/>
</dbReference>
<feature type="modified residue" description="N6-(pyridoxal phosphate)lysine" evidence="5">
    <location>
        <position position="205"/>
    </location>
</feature>
<dbReference type="NCBIfam" id="NF041359">
    <property type="entry name" value="GntG_guanitoxin"/>
    <property type="match status" value="1"/>
</dbReference>
<dbReference type="Gene3D" id="3.40.640.10">
    <property type="entry name" value="Type I PLP-dependent aspartate aminotransferase-like (Major domain)"/>
    <property type="match status" value="1"/>
</dbReference>
<comment type="similarity">
    <text evidence="2">Belongs to the threonine aldolase family.</text>
</comment>
<dbReference type="PANTHER" id="PTHR48097">
    <property type="entry name" value="L-THREONINE ALDOLASE-RELATED"/>
    <property type="match status" value="1"/>
</dbReference>
<evidence type="ECO:0000256" key="2">
    <source>
        <dbReference type="ARBA" id="ARBA00006966"/>
    </source>
</evidence>
<accession>A0A540VYR7</accession>
<dbReference type="SUPFAM" id="SSF53383">
    <property type="entry name" value="PLP-dependent transferases"/>
    <property type="match status" value="1"/>
</dbReference>
<sequence length="344" mass="35975">MGWSGELVDLRSDTVTKPSPGMRAAMAEAEVGEDVYGEDPTVNALLAEVKELLGFSGALFMPSGIMANQIAVRLLVQPGQELVCDSEAHLVSHEGAGLAWHGGIQTRTVFAERGLIEPGDLRKVLRVGNPYTVGTTAVALEQTHNRGGGSVYPLDTLRRIRAAAAEVGAAVHIDGARIWNAHIANGVPLAEYGALADTMSVSFSKALGAPIGSVLLADADRIDTARWLRQRLGGGMHQSGLLAAAARYALAHHLPSIAADHANAALLAERLAGAGCRVRPVETNIVLLDVPGAPELAARAAEHGVLVSAFGPELIRLVTHRDVRRRACERAAEVLLAAGAAGPE</sequence>
<dbReference type="Proteomes" id="UP000319103">
    <property type="component" value="Unassembled WGS sequence"/>
</dbReference>
<dbReference type="Gene3D" id="3.90.1150.10">
    <property type="entry name" value="Aspartate Aminotransferase, domain 1"/>
    <property type="match status" value="1"/>
</dbReference>
<dbReference type="InterPro" id="IPR015422">
    <property type="entry name" value="PyrdxlP-dep_Trfase_small"/>
</dbReference>
<evidence type="ECO:0000313" key="8">
    <source>
        <dbReference type="Proteomes" id="UP000319103"/>
    </source>
</evidence>
<comment type="cofactor">
    <cofactor evidence="1">
        <name>pyridoxal 5'-phosphate</name>
        <dbReference type="ChEBI" id="CHEBI:597326"/>
    </cofactor>
</comment>
<dbReference type="InterPro" id="IPR015421">
    <property type="entry name" value="PyrdxlP-dep_Trfase_major"/>
</dbReference>
<evidence type="ECO:0000256" key="4">
    <source>
        <dbReference type="ARBA" id="ARBA00023239"/>
    </source>
</evidence>
<dbReference type="InterPro" id="IPR001597">
    <property type="entry name" value="ArAA_b-elim_lyase/Thr_aldolase"/>
</dbReference>
<dbReference type="GO" id="GO:0005829">
    <property type="term" value="C:cytosol"/>
    <property type="evidence" value="ECO:0007669"/>
    <property type="project" value="TreeGrafter"/>
</dbReference>
<dbReference type="PIRSF" id="PIRSF017617">
    <property type="entry name" value="Thr_aldolase"/>
    <property type="match status" value="1"/>
</dbReference>
<keyword evidence="3" id="KW-0663">Pyridoxal phosphate</keyword>
<dbReference type="AlphaFoldDB" id="A0A540VYR7"/>
<dbReference type="EMBL" id="VIGB01000003">
    <property type="protein sequence ID" value="TQF01916.1"/>
    <property type="molecule type" value="Genomic_DNA"/>
</dbReference>
<keyword evidence="4" id="KW-0456">Lyase</keyword>
<evidence type="ECO:0000313" key="7">
    <source>
        <dbReference type="EMBL" id="TQF01916.1"/>
    </source>
</evidence>
<proteinExistence type="inferred from homology"/>
<dbReference type="GO" id="GO:0008732">
    <property type="term" value="F:L-allo-threonine aldolase activity"/>
    <property type="evidence" value="ECO:0007669"/>
    <property type="project" value="TreeGrafter"/>
</dbReference>
<dbReference type="PANTHER" id="PTHR48097:SF9">
    <property type="entry name" value="L-THREONINE ALDOLASE"/>
    <property type="match status" value="1"/>
</dbReference>
<dbReference type="InterPro" id="IPR015424">
    <property type="entry name" value="PyrdxlP-dep_Trfase"/>
</dbReference>
<evidence type="ECO:0000256" key="5">
    <source>
        <dbReference type="PIRSR" id="PIRSR017617-1"/>
    </source>
</evidence>
<dbReference type="OrthoDB" id="9774495at2"/>
<evidence type="ECO:0000259" key="6">
    <source>
        <dbReference type="Pfam" id="PF01212"/>
    </source>
</evidence>
<dbReference type="FunFam" id="3.40.640.10:FF:000030">
    <property type="entry name" value="Low-specificity L-threonine aldolase"/>
    <property type="match status" value="1"/>
</dbReference>
<protein>
    <submittedName>
        <fullName evidence="7">Low specificity L-threonine aldolase</fullName>
    </submittedName>
</protein>
<name>A0A540VYR7_9ACTN</name>
<feature type="domain" description="Aromatic amino acid beta-eliminating lyase/threonine aldolase" evidence="6">
    <location>
        <begin position="9"/>
        <end position="290"/>
    </location>
</feature>
<reference evidence="7 8" key="1">
    <citation type="submission" date="2019-06" db="EMBL/GenBank/DDBJ databases">
        <title>Description of Kitasatospora acidophila sp. nov. isolated from pine grove soil, and reclassification of Streptomyces novaecaesareae to Kitasatospora novaeceasareae comb. nov.</title>
        <authorList>
            <person name="Kim M.J."/>
        </authorList>
    </citation>
    <scope>NUCLEOTIDE SEQUENCE [LARGE SCALE GENOMIC DNA]</scope>
    <source>
        <strain evidence="7 8">MMS16-CNU292</strain>
    </source>
</reference>
<dbReference type="GO" id="GO:0006567">
    <property type="term" value="P:L-threonine catabolic process"/>
    <property type="evidence" value="ECO:0007669"/>
    <property type="project" value="TreeGrafter"/>
</dbReference>
<comment type="caution">
    <text evidence="7">The sequence shown here is derived from an EMBL/GenBank/DDBJ whole genome shotgun (WGS) entry which is preliminary data.</text>
</comment>
<keyword evidence="8" id="KW-1185">Reference proteome</keyword>
<evidence type="ECO:0000256" key="1">
    <source>
        <dbReference type="ARBA" id="ARBA00001933"/>
    </source>
</evidence>
<evidence type="ECO:0000256" key="3">
    <source>
        <dbReference type="ARBA" id="ARBA00022898"/>
    </source>
</evidence>
<gene>
    <name evidence="7" type="ORF">E6W39_06090</name>
</gene>